<feature type="domain" description="NAC" evidence="6">
    <location>
        <begin position="19"/>
        <end position="187"/>
    </location>
</feature>
<name>A0A368R272_SETIT</name>
<proteinExistence type="predicted"/>
<protein>
    <recommendedName>
        <fullName evidence="6">NAC domain-containing protein</fullName>
    </recommendedName>
</protein>
<evidence type="ECO:0000256" key="5">
    <source>
        <dbReference type="ARBA" id="ARBA00023242"/>
    </source>
</evidence>
<dbReference type="GO" id="GO:0003677">
    <property type="term" value="F:DNA binding"/>
    <property type="evidence" value="ECO:0007669"/>
    <property type="project" value="UniProtKB-KW"/>
</dbReference>
<evidence type="ECO:0000313" key="7">
    <source>
        <dbReference type="EMBL" id="RCV24289.1"/>
    </source>
</evidence>
<evidence type="ECO:0000256" key="2">
    <source>
        <dbReference type="ARBA" id="ARBA00023015"/>
    </source>
</evidence>
<dbReference type="Pfam" id="PF02365">
    <property type="entry name" value="NAM"/>
    <property type="match status" value="1"/>
</dbReference>
<dbReference type="STRING" id="4555.A0A368R272"/>
<keyword evidence="2" id="KW-0805">Transcription regulation</keyword>
<dbReference type="InterPro" id="IPR036093">
    <property type="entry name" value="NAC_dom_sf"/>
</dbReference>
<reference evidence="7" key="1">
    <citation type="journal article" date="2012" name="Nat. Biotechnol.">
        <title>Reference genome sequence of the model plant Setaria.</title>
        <authorList>
            <person name="Bennetzen J.L."/>
            <person name="Schmutz J."/>
            <person name="Wang H."/>
            <person name="Percifield R."/>
            <person name="Hawkins J."/>
            <person name="Pontaroli A.C."/>
            <person name="Estep M."/>
            <person name="Feng L."/>
            <person name="Vaughn J.N."/>
            <person name="Grimwood J."/>
            <person name="Jenkins J."/>
            <person name="Barry K."/>
            <person name="Lindquist E."/>
            <person name="Hellsten U."/>
            <person name="Deshpande S."/>
            <person name="Wang X."/>
            <person name="Wu X."/>
            <person name="Mitros T."/>
            <person name="Triplett J."/>
            <person name="Yang X."/>
            <person name="Ye C.Y."/>
            <person name="Mauro-Herrera M."/>
            <person name="Wang L."/>
            <person name="Li P."/>
            <person name="Sharma M."/>
            <person name="Sharma R."/>
            <person name="Ronald P.C."/>
            <person name="Panaud O."/>
            <person name="Kellogg E.A."/>
            <person name="Brutnell T.P."/>
            <person name="Doust A.N."/>
            <person name="Tuskan G.A."/>
            <person name="Rokhsar D."/>
            <person name="Devos K.M."/>
        </authorList>
    </citation>
    <scope>NUCLEOTIDE SEQUENCE [LARGE SCALE GENOMIC DNA]</scope>
    <source>
        <strain evidence="7">Yugu1</strain>
    </source>
</reference>
<comment type="subcellular location">
    <subcellularLocation>
        <location evidence="1">Nucleus</location>
    </subcellularLocation>
</comment>
<organism evidence="7">
    <name type="scientific">Setaria italica</name>
    <name type="common">Foxtail millet</name>
    <name type="synonym">Panicum italicum</name>
    <dbReference type="NCBI Taxonomy" id="4555"/>
    <lineage>
        <taxon>Eukaryota</taxon>
        <taxon>Viridiplantae</taxon>
        <taxon>Streptophyta</taxon>
        <taxon>Embryophyta</taxon>
        <taxon>Tracheophyta</taxon>
        <taxon>Spermatophyta</taxon>
        <taxon>Magnoliopsida</taxon>
        <taxon>Liliopsida</taxon>
        <taxon>Poales</taxon>
        <taxon>Poaceae</taxon>
        <taxon>PACMAD clade</taxon>
        <taxon>Panicoideae</taxon>
        <taxon>Panicodae</taxon>
        <taxon>Paniceae</taxon>
        <taxon>Cenchrinae</taxon>
        <taxon>Setaria</taxon>
    </lineage>
</organism>
<keyword evidence="4" id="KW-0804">Transcription</keyword>
<gene>
    <name evidence="7" type="ORF">SETIT_5G072800v2</name>
</gene>
<reference evidence="7" key="2">
    <citation type="submission" date="2015-07" db="EMBL/GenBank/DDBJ databases">
        <authorList>
            <person name="Noorani M."/>
        </authorList>
    </citation>
    <scope>NUCLEOTIDE SEQUENCE</scope>
    <source>
        <strain evidence="7">Yugu1</strain>
    </source>
</reference>
<dbReference type="OrthoDB" id="1424968at2759"/>
<dbReference type="EMBL" id="CM003532">
    <property type="protein sequence ID" value="RCV24289.1"/>
    <property type="molecule type" value="Genomic_DNA"/>
</dbReference>
<dbReference type="FunFam" id="2.170.150.80:FF:000006">
    <property type="entry name" value="NAC domain-containing protein 100-like"/>
    <property type="match status" value="1"/>
</dbReference>
<evidence type="ECO:0000256" key="4">
    <source>
        <dbReference type="ARBA" id="ARBA00023163"/>
    </source>
</evidence>
<evidence type="ECO:0000256" key="3">
    <source>
        <dbReference type="ARBA" id="ARBA00023125"/>
    </source>
</evidence>
<dbReference type="PANTHER" id="PTHR31744">
    <property type="entry name" value="PROTEIN CUP-SHAPED COTYLEDON 2-RELATED"/>
    <property type="match status" value="1"/>
</dbReference>
<evidence type="ECO:0000259" key="6">
    <source>
        <dbReference type="PROSITE" id="PS51005"/>
    </source>
</evidence>
<dbReference type="Gene3D" id="2.170.150.80">
    <property type="entry name" value="NAC domain"/>
    <property type="match status" value="1"/>
</dbReference>
<sequence>MGGQKVQPKGMSIKDGLQLPPGFRFYPSDEEIITFYLKPKVHQSNFSCTAIGEVDLNRIEPWELSGKAKMGDKEWYFFYLKDRKYPTGKRTNRATKGGYWKATGKDREIYRAAKKDELPLLVGMKKTLVFYKGRAPTGKKTDWVMHEFRLEGTNKVPCPASSSTSTTTIKSSSSEVDEWVVCRVFDKTTRVKREPALPLFNMAMTGGGIDQSSISMPMPLQFSMLSDFTMDPAASYYSTVDARSLAVPPVMPPLSGMGNIGLQVASTLFGNSMVVAPPMSIYHQMGMGAEGASSFLGASKSGPSLMVSQKDTGVDHDQANADEISQMISANPESVATKDMDGIWKY</sequence>
<keyword evidence="5" id="KW-0539">Nucleus</keyword>
<dbReference type="PROSITE" id="PS51005">
    <property type="entry name" value="NAC"/>
    <property type="match status" value="1"/>
</dbReference>
<accession>A0A368R272</accession>
<dbReference type="GO" id="GO:0006355">
    <property type="term" value="P:regulation of DNA-templated transcription"/>
    <property type="evidence" value="ECO:0007669"/>
    <property type="project" value="InterPro"/>
</dbReference>
<dbReference type="GO" id="GO:0005634">
    <property type="term" value="C:nucleus"/>
    <property type="evidence" value="ECO:0007669"/>
    <property type="project" value="UniProtKB-SubCell"/>
</dbReference>
<dbReference type="SUPFAM" id="SSF101941">
    <property type="entry name" value="NAC domain"/>
    <property type="match status" value="1"/>
</dbReference>
<keyword evidence="3" id="KW-0238">DNA-binding</keyword>
<dbReference type="InterPro" id="IPR003441">
    <property type="entry name" value="NAC-dom"/>
</dbReference>
<evidence type="ECO:0000256" key="1">
    <source>
        <dbReference type="ARBA" id="ARBA00004123"/>
    </source>
</evidence>
<dbReference type="AlphaFoldDB" id="A0A368R272"/>
<dbReference type="PANTHER" id="PTHR31744:SF92">
    <property type="entry name" value="NAC DOMAIN-CONTAINING PROTEIN 87"/>
    <property type="match status" value="1"/>
</dbReference>